<gene>
    <name evidence="2" type="ORF">JJJ17_19930</name>
</gene>
<dbReference type="Proteomes" id="UP000640485">
    <property type="component" value="Unassembled WGS sequence"/>
</dbReference>
<dbReference type="Pfam" id="PF10604">
    <property type="entry name" value="Polyketide_cyc2"/>
    <property type="match status" value="1"/>
</dbReference>
<sequence length="175" mass="18925">MKKILIPLAACLALIAGMAQAHGPSRLKTDQSVTLNAPVDEVWAVIGSFEDMDWLPGVASIEATGNEKGATRTRNMEDGVVLQEELLKLDPEKHAISTRLTEDNLDYVAATNYAQHITIADQDGKALVQIKGAFYRAFPQNDPPADQNDEASTASVEALHQDAINALIERFGVAE</sequence>
<dbReference type="RefSeq" id="WP_200689615.1">
    <property type="nucleotide sequence ID" value="NZ_JAEPRQ010000015.1"/>
</dbReference>
<organism evidence="2 3">
    <name type="scientific">Paracoccus caeni</name>
    <dbReference type="NCBI Taxonomy" id="657651"/>
    <lineage>
        <taxon>Bacteria</taxon>
        <taxon>Pseudomonadati</taxon>
        <taxon>Pseudomonadota</taxon>
        <taxon>Alphaproteobacteria</taxon>
        <taxon>Rhodobacterales</taxon>
        <taxon>Paracoccaceae</taxon>
        <taxon>Paracoccus</taxon>
    </lineage>
</organism>
<dbReference type="EMBL" id="JAEPRQ010000015">
    <property type="protein sequence ID" value="MBK4218204.1"/>
    <property type="molecule type" value="Genomic_DNA"/>
</dbReference>
<feature type="signal peptide" evidence="1">
    <location>
        <begin position="1"/>
        <end position="21"/>
    </location>
</feature>
<dbReference type="CDD" id="cd07821">
    <property type="entry name" value="PYR_PYL_RCAR_like"/>
    <property type="match status" value="1"/>
</dbReference>
<evidence type="ECO:0000256" key="1">
    <source>
        <dbReference type="SAM" id="SignalP"/>
    </source>
</evidence>
<dbReference type="SUPFAM" id="SSF55961">
    <property type="entry name" value="Bet v1-like"/>
    <property type="match status" value="1"/>
</dbReference>
<proteinExistence type="predicted"/>
<keyword evidence="3" id="KW-1185">Reference proteome</keyword>
<dbReference type="InterPro" id="IPR023393">
    <property type="entry name" value="START-like_dom_sf"/>
</dbReference>
<name>A0A934W2X3_9RHOB</name>
<evidence type="ECO:0000313" key="2">
    <source>
        <dbReference type="EMBL" id="MBK4218204.1"/>
    </source>
</evidence>
<keyword evidence="1" id="KW-0732">Signal</keyword>
<dbReference type="Gene3D" id="3.30.530.20">
    <property type="match status" value="1"/>
</dbReference>
<dbReference type="InterPro" id="IPR019587">
    <property type="entry name" value="Polyketide_cyclase/dehydratase"/>
</dbReference>
<reference evidence="2" key="1">
    <citation type="submission" date="2021-01" db="EMBL/GenBank/DDBJ databases">
        <title>Paracoccus amoyensis sp. nov., isolated from the surface seawater along the coast of Xiamen Island, China.</title>
        <authorList>
            <person name="Lyu L."/>
        </authorList>
    </citation>
    <scope>NUCLEOTIDE SEQUENCE</scope>
    <source>
        <strain evidence="2">MJ17</strain>
    </source>
</reference>
<dbReference type="AlphaFoldDB" id="A0A934W2X3"/>
<feature type="chain" id="PRO_5037620580" evidence="1">
    <location>
        <begin position="22"/>
        <end position="175"/>
    </location>
</feature>
<evidence type="ECO:0000313" key="3">
    <source>
        <dbReference type="Proteomes" id="UP000640485"/>
    </source>
</evidence>
<protein>
    <submittedName>
        <fullName evidence="2">SRPBCC family protein</fullName>
    </submittedName>
</protein>
<accession>A0A934W2X3</accession>
<comment type="caution">
    <text evidence="2">The sequence shown here is derived from an EMBL/GenBank/DDBJ whole genome shotgun (WGS) entry which is preliminary data.</text>
</comment>
<dbReference type="PANTHER" id="PTHR39332:SF7">
    <property type="entry name" value="SRPBCC FAMILY PROTEIN"/>
    <property type="match status" value="1"/>
</dbReference>
<dbReference type="PANTHER" id="PTHR39332">
    <property type="entry name" value="BLL4707 PROTEIN"/>
    <property type="match status" value="1"/>
</dbReference>